<accession>A0A0H3YCR9</accession>
<feature type="transmembrane region" description="Helical" evidence="1">
    <location>
        <begin position="9"/>
        <end position="26"/>
    </location>
</feature>
<keyword evidence="1" id="KW-0472">Membrane</keyword>
<name>A0A0H3YCR9_HV1</name>
<evidence type="ECO:0000256" key="1">
    <source>
        <dbReference type="SAM" id="Phobius"/>
    </source>
</evidence>
<organismHost>
    <name type="scientific">Homo sapiens</name>
    <name type="common">Human</name>
    <dbReference type="NCBI Taxonomy" id="9606"/>
</organismHost>
<sequence>MINLLEKVDYKVGVVAFVIALIIAIIV</sequence>
<reference evidence="2" key="1">
    <citation type="journal article" date="2015" name="J. Clin. Microbiol.">
        <title>Long-Range HIV Genotyping Using Viral RNA and Proviral DNA for Analysis of HIV Drug Resistance and HIV Clustering.</title>
        <authorList>
            <person name="Novitsky V."/>
            <person name="Zahralban-Steele M."/>
            <person name="McLane M.F."/>
            <person name="Moyo S."/>
            <person name="van Widenfelt E."/>
            <person name="Gaseitsiwe S."/>
            <person name="Makhema J."/>
            <person name="Essex M."/>
        </authorList>
    </citation>
    <scope>NUCLEOTIDE SEQUENCE</scope>
    <source>
        <strain evidence="2">Bcpp_00243_amp2</strain>
    </source>
</reference>
<keyword evidence="1" id="KW-1133">Transmembrane helix</keyword>
<organism evidence="2">
    <name type="scientific">Human immunodeficiency virus type 1</name>
    <name type="common">HIV-1</name>
    <dbReference type="NCBI Taxonomy" id="11676"/>
    <lineage>
        <taxon>Viruses</taxon>
        <taxon>Riboviria</taxon>
        <taxon>Pararnavirae</taxon>
        <taxon>Artverviricota</taxon>
        <taxon>Revtraviricetes</taxon>
        <taxon>Ortervirales</taxon>
        <taxon>Retroviridae</taxon>
        <taxon>Orthoretrovirinae</taxon>
        <taxon>Lentivirus</taxon>
        <taxon>Lentivirus humimdef1</taxon>
    </lineage>
</organism>
<proteinExistence type="predicted"/>
<dbReference type="EMBL" id="KR861288">
    <property type="protein sequence ID" value="AKN10841.1"/>
    <property type="molecule type" value="Genomic_DNA"/>
</dbReference>
<protein>
    <submittedName>
        <fullName evidence="2">Truncated vpu protein</fullName>
    </submittedName>
</protein>
<gene>
    <name evidence="2" type="primary">vpu</name>
</gene>
<keyword evidence="1" id="KW-0812">Transmembrane</keyword>
<evidence type="ECO:0000313" key="2">
    <source>
        <dbReference type="EMBL" id="AKN10841.1"/>
    </source>
</evidence>